<evidence type="ECO:0000313" key="1">
    <source>
        <dbReference type="EMBL" id="MDF2254351.1"/>
    </source>
</evidence>
<reference evidence="1 2" key="1">
    <citation type="submission" date="2023-03" db="EMBL/GenBank/DDBJ databases">
        <title>Draft genome sequence of type strain Streptomyces ferralitis JCM 14344.</title>
        <authorList>
            <person name="Klaysubun C."/>
            <person name="Duangmal K."/>
        </authorList>
    </citation>
    <scope>NUCLEOTIDE SEQUENCE [LARGE SCALE GENOMIC DNA]</scope>
    <source>
        <strain evidence="1 2">JCM 14344</strain>
    </source>
</reference>
<evidence type="ECO:0000313" key="2">
    <source>
        <dbReference type="Proteomes" id="UP001220022"/>
    </source>
</evidence>
<comment type="caution">
    <text evidence="1">The sequence shown here is derived from an EMBL/GenBank/DDBJ whole genome shotgun (WGS) entry which is preliminary data.</text>
</comment>
<keyword evidence="2" id="KW-1185">Reference proteome</keyword>
<gene>
    <name evidence="1" type="ORF">P2L57_01005</name>
</gene>
<organism evidence="1 2">
    <name type="scientific">Streptantibioticus ferralitis</name>
    <dbReference type="NCBI Taxonomy" id="236510"/>
    <lineage>
        <taxon>Bacteria</taxon>
        <taxon>Bacillati</taxon>
        <taxon>Actinomycetota</taxon>
        <taxon>Actinomycetes</taxon>
        <taxon>Kitasatosporales</taxon>
        <taxon>Streptomycetaceae</taxon>
        <taxon>Streptantibioticus</taxon>
    </lineage>
</organism>
<proteinExistence type="predicted"/>
<protein>
    <submittedName>
        <fullName evidence="1">Uncharacterized protein</fullName>
    </submittedName>
</protein>
<sequence length="260" mass="29330">MNTAPERPDYRIENFEPADDTVSDDFDSFTLLDDTFVTIAQHHSGDGRDTYLVLFDESADWGVPGSPTFMALHLNRDVEQRSFRFDAARVALVPLAQRWLIQRGCPAEAIEVSHSNAPKPKDDLTQRLEERLKSSGSRYTIRDDYTYSPGRFDFGVETWVLVHDSHPDSAEQPYRIFLEEISADLDSYTLREGAFADEDAAQEWLWNRDTPLPQPVEAMRDTTRRAQVALARSTTGIQVAAIPTAGAAHPTEGKTSRRAR</sequence>
<accession>A0ABT5YRY3</accession>
<name>A0ABT5YRY3_9ACTN</name>
<dbReference type="EMBL" id="JARHTQ010000001">
    <property type="protein sequence ID" value="MDF2254351.1"/>
    <property type="molecule type" value="Genomic_DNA"/>
</dbReference>
<dbReference type="Proteomes" id="UP001220022">
    <property type="component" value="Unassembled WGS sequence"/>
</dbReference>
<dbReference type="RefSeq" id="WP_275806596.1">
    <property type="nucleotide sequence ID" value="NZ_BAAANM010000005.1"/>
</dbReference>